<comment type="caution">
    <text evidence="1">The sequence shown here is derived from an EMBL/GenBank/DDBJ whole genome shotgun (WGS) entry which is preliminary data.</text>
</comment>
<gene>
    <name evidence="1" type="ORF">BS78_K201100</name>
</gene>
<dbReference type="AlphaFoldDB" id="A0A9W8CDN8"/>
<name>A0A9W8CDN8_9POAL</name>
<proteinExistence type="predicted"/>
<evidence type="ECO:0000313" key="2">
    <source>
        <dbReference type="Proteomes" id="UP001164776"/>
    </source>
</evidence>
<dbReference type="EMBL" id="MU629692">
    <property type="protein sequence ID" value="KAJ1255504.1"/>
    <property type="molecule type" value="Genomic_DNA"/>
</dbReference>
<sequence length="117" mass="12311">MYSFKAVHQGVFVASFASGGRTGAGAGRGAAAARAGFLAKSRPWRLRANRGVGSILAPEKELVLVGLDAGWRRRPLAFKAPRRYGPLHASRSPSLTLAHPLCAFISASAHVRPHAVG</sequence>
<accession>A0A9W8CDN8</accession>
<protein>
    <submittedName>
        <fullName evidence="1">Uncharacterized protein</fullName>
    </submittedName>
</protein>
<keyword evidence="2" id="KW-1185">Reference proteome</keyword>
<reference evidence="1 2" key="1">
    <citation type="submission" date="2022-10" db="EMBL/GenBank/DDBJ databases">
        <title>WGS assembly of Paspalum vaginatum 540-79.</title>
        <authorList>
            <person name="Sun G."/>
            <person name="Wase N."/>
            <person name="Shu S."/>
            <person name="Jenkins J."/>
            <person name="Zhou B."/>
            <person name="Torres-Rodriguez J."/>
            <person name="Chen C."/>
            <person name="Sandor L."/>
            <person name="Plott C."/>
            <person name="Yoshinga Y."/>
            <person name="Daum C."/>
            <person name="Qi P."/>
            <person name="Barry K."/>
            <person name="Lipzen A."/>
            <person name="Berry L."/>
            <person name="Pedersen C."/>
            <person name="Gottilla T."/>
            <person name="Foltz A."/>
            <person name="Yu H."/>
            <person name="O'Malley R."/>
            <person name="Zhang C."/>
            <person name="Devos K."/>
            <person name="Sigmon B."/>
            <person name="Yu B."/>
            <person name="Obata T."/>
            <person name="Schmutz J."/>
            <person name="Schnable J."/>
        </authorList>
    </citation>
    <scope>NUCLEOTIDE SEQUENCE [LARGE SCALE GENOMIC DNA]</scope>
    <source>
        <strain evidence="2">cv. 540-79</strain>
    </source>
</reference>
<evidence type="ECO:0000313" key="1">
    <source>
        <dbReference type="EMBL" id="KAJ1255504.1"/>
    </source>
</evidence>
<dbReference type="Proteomes" id="UP001164776">
    <property type="component" value="Unassembled WGS sequence"/>
</dbReference>
<organism evidence="1 2">
    <name type="scientific">Paspalum vaginatum</name>
    <name type="common">seashore paspalum</name>
    <dbReference type="NCBI Taxonomy" id="158149"/>
    <lineage>
        <taxon>Eukaryota</taxon>
        <taxon>Viridiplantae</taxon>
        <taxon>Streptophyta</taxon>
        <taxon>Embryophyta</taxon>
        <taxon>Tracheophyta</taxon>
        <taxon>Spermatophyta</taxon>
        <taxon>Magnoliopsida</taxon>
        <taxon>Liliopsida</taxon>
        <taxon>Poales</taxon>
        <taxon>Poaceae</taxon>
        <taxon>PACMAD clade</taxon>
        <taxon>Panicoideae</taxon>
        <taxon>Andropogonodae</taxon>
        <taxon>Paspaleae</taxon>
        <taxon>Paspalinae</taxon>
        <taxon>Paspalum</taxon>
    </lineage>
</organism>